<accession>A0A6S7GPK4</accession>
<dbReference type="InterPro" id="IPR021109">
    <property type="entry name" value="Peptidase_aspartic_dom_sf"/>
</dbReference>
<dbReference type="AlphaFoldDB" id="A0A6S7GPK4"/>
<evidence type="ECO:0000313" key="2">
    <source>
        <dbReference type="EMBL" id="CAB3991802.1"/>
    </source>
</evidence>
<gene>
    <name evidence="2" type="ORF">PACLA_8A055552</name>
</gene>
<sequence length="91" mass="9994">MDEMNNSKGEKGYAGIRREAGVDELGREKTDKALGAAQSNQPTVHPTLHAKIGDEKVRVKIDTGGSSSYICSDFVTELKLTPVRQEMRCIE</sequence>
<feature type="compositionally biased region" description="Basic and acidic residues" evidence="1">
    <location>
        <begin position="8"/>
        <end position="27"/>
    </location>
</feature>
<reference evidence="2" key="1">
    <citation type="submission" date="2020-04" db="EMBL/GenBank/DDBJ databases">
        <authorList>
            <person name="Alioto T."/>
            <person name="Alioto T."/>
            <person name="Gomez Garrido J."/>
        </authorList>
    </citation>
    <scope>NUCLEOTIDE SEQUENCE</scope>
    <source>
        <strain evidence="2">A484AB</strain>
    </source>
</reference>
<dbReference type="Proteomes" id="UP001152795">
    <property type="component" value="Unassembled WGS sequence"/>
</dbReference>
<dbReference type="Gene3D" id="2.40.70.10">
    <property type="entry name" value="Acid Proteases"/>
    <property type="match status" value="1"/>
</dbReference>
<evidence type="ECO:0000256" key="1">
    <source>
        <dbReference type="SAM" id="MobiDB-lite"/>
    </source>
</evidence>
<comment type="caution">
    <text evidence="2">The sequence shown here is derived from an EMBL/GenBank/DDBJ whole genome shotgun (WGS) entry which is preliminary data.</text>
</comment>
<proteinExistence type="predicted"/>
<evidence type="ECO:0000313" key="3">
    <source>
        <dbReference type="Proteomes" id="UP001152795"/>
    </source>
</evidence>
<feature type="region of interest" description="Disordered" evidence="1">
    <location>
        <begin position="1"/>
        <end position="27"/>
    </location>
</feature>
<organism evidence="2 3">
    <name type="scientific">Paramuricea clavata</name>
    <name type="common">Red gorgonian</name>
    <name type="synonym">Violescent sea-whip</name>
    <dbReference type="NCBI Taxonomy" id="317549"/>
    <lineage>
        <taxon>Eukaryota</taxon>
        <taxon>Metazoa</taxon>
        <taxon>Cnidaria</taxon>
        <taxon>Anthozoa</taxon>
        <taxon>Octocorallia</taxon>
        <taxon>Malacalcyonacea</taxon>
        <taxon>Plexauridae</taxon>
        <taxon>Paramuricea</taxon>
    </lineage>
</organism>
<protein>
    <submittedName>
        <fullName evidence="2">Uncharacterized protein</fullName>
    </submittedName>
</protein>
<name>A0A6S7GPK4_PARCT</name>
<keyword evidence="3" id="KW-1185">Reference proteome</keyword>
<dbReference type="EMBL" id="CACRXK020001919">
    <property type="protein sequence ID" value="CAB3991802.1"/>
    <property type="molecule type" value="Genomic_DNA"/>
</dbReference>